<evidence type="ECO:0000256" key="6">
    <source>
        <dbReference type="ARBA" id="ARBA00022833"/>
    </source>
</evidence>
<evidence type="ECO:0000259" key="9">
    <source>
        <dbReference type="Pfam" id="PF01431"/>
    </source>
</evidence>
<dbReference type="Pfam" id="PF01431">
    <property type="entry name" value="Peptidase_M13"/>
    <property type="match status" value="1"/>
</dbReference>
<dbReference type="PANTHER" id="PTHR11733">
    <property type="entry name" value="ZINC METALLOPROTEASE FAMILY M13 NEPRILYSIN-RELATED"/>
    <property type="match status" value="1"/>
</dbReference>
<dbReference type="PRINTS" id="PR00786">
    <property type="entry name" value="NEPRILYSIN"/>
</dbReference>
<dbReference type="GO" id="GO:0005886">
    <property type="term" value="C:plasma membrane"/>
    <property type="evidence" value="ECO:0007669"/>
    <property type="project" value="TreeGrafter"/>
</dbReference>
<dbReference type="Gene3D" id="1.10.1380.10">
    <property type="entry name" value="Neutral endopeptidase , domain2"/>
    <property type="match status" value="1"/>
</dbReference>
<keyword evidence="8" id="KW-0732">Signal</keyword>
<keyword evidence="5" id="KW-0378">Hydrolase</keyword>
<dbReference type="PANTHER" id="PTHR11733:SF167">
    <property type="entry name" value="FI17812P1-RELATED"/>
    <property type="match status" value="1"/>
</dbReference>
<keyword evidence="3" id="KW-0645">Protease</keyword>
<dbReference type="AlphaFoldDB" id="A0A8E0TSB8"/>
<dbReference type="SUPFAM" id="SSF55486">
    <property type="entry name" value="Metalloproteases ('zincins'), catalytic domain"/>
    <property type="match status" value="1"/>
</dbReference>
<dbReference type="Pfam" id="PF05649">
    <property type="entry name" value="Peptidase_M13_N"/>
    <property type="match status" value="1"/>
</dbReference>
<sequence length="706" mass="78826">MKRLMIGAAVAALLLPAAAMADDGHDHECMNQSCTVVSLFQAPQLGATGYESIETPRYGTWGFDLEGRDTSVRPGDDFFRYANGTYVDNLEIPADRTRYGSFDLLSQLSENRMTALIAEISAAEDLAAGSDEAKVRDAYNSFMDVAAINALDAQPIQPMLSAIRAVDSHDAMAAYMGATQGAPGGSFWGTYISDDARDPEAYAVYLSQGGIGLPNRDYYLAENFAEKLAAYQVYVARMLEMAGWENAEQAAVDVVQMETAIATAHWTRIQSRDRDLTYNPMSTAELSAYAPGFDWSAYFEAAGLGEQDRFVVSQNTAFPEMARVFAEAPMETLRAWQAFHTVDQAAPYLSERFSDAQWEFRSRELTGAQAQRPRDKRGVSFAQGRLGEALGRLYVARWFPPEHRAQMEELVQNLKTAMGERIRNLDWMSEETRVRALDKLDKFGVKIGYPDEWRDYSDLDIQAGDLFGNYLRSGQWRWNYDLNRLGRPVDDAEWFMTPQTVNAYYSSTKNEIVFPAAILQPPFFDPDGDPAVNYGAIGGVIGHEIGHGFDDQGRKSDGDGRLEDWWTEEDAARFVAQTNILGSQYDSYEPIPGHFIQGALAMGENIGDLAGVTLGLEAYRVSLNGQEAPVLDGYTGDQRVFLGWAQVWRGLYRDDALRQQLAQGPHSPAEFRVIGPVRNVDAWYDAFDVQPGDRYYVAPEDRVRLW</sequence>
<protein>
    <submittedName>
        <fullName evidence="11">Metallopeptidase</fullName>
    </submittedName>
</protein>
<keyword evidence="6" id="KW-0862">Zinc</keyword>
<evidence type="ECO:0000313" key="11">
    <source>
        <dbReference type="EMBL" id="GAD60337.1"/>
    </source>
</evidence>
<evidence type="ECO:0000256" key="5">
    <source>
        <dbReference type="ARBA" id="ARBA00022801"/>
    </source>
</evidence>
<evidence type="ECO:0000256" key="4">
    <source>
        <dbReference type="ARBA" id="ARBA00022723"/>
    </source>
</evidence>
<accession>A0A8E0TSB8</accession>
<comment type="caution">
    <text evidence="11">The sequence shown here is derived from an EMBL/GenBank/DDBJ whole genome shotgun (WGS) entry which is preliminary data.</text>
</comment>
<dbReference type="CDD" id="cd08662">
    <property type="entry name" value="M13"/>
    <property type="match status" value="1"/>
</dbReference>
<keyword evidence="12" id="KW-1185">Reference proteome</keyword>
<dbReference type="InterPro" id="IPR000718">
    <property type="entry name" value="Peptidase_M13"/>
</dbReference>
<feature type="chain" id="PRO_5034547671" evidence="8">
    <location>
        <begin position="22"/>
        <end position="706"/>
    </location>
</feature>
<evidence type="ECO:0000256" key="8">
    <source>
        <dbReference type="SAM" id="SignalP"/>
    </source>
</evidence>
<comment type="similarity">
    <text evidence="2">Belongs to the peptidase M13 family.</text>
</comment>
<evidence type="ECO:0000256" key="7">
    <source>
        <dbReference type="ARBA" id="ARBA00023049"/>
    </source>
</evidence>
<dbReference type="InterPro" id="IPR018497">
    <property type="entry name" value="Peptidase_M13_C"/>
</dbReference>
<dbReference type="EMBL" id="BATC01000067">
    <property type="protein sequence ID" value="GAD60337.1"/>
    <property type="molecule type" value="Genomic_DNA"/>
</dbReference>
<feature type="signal peptide" evidence="8">
    <location>
        <begin position="1"/>
        <end position="21"/>
    </location>
</feature>
<comment type="cofactor">
    <cofactor evidence="1">
        <name>Zn(2+)</name>
        <dbReference type="ChEBI" id="CHEBI:29105"/>
    </cofactor>
</comment>
<organism evidence="11 12">
    <name type="scientific">Brevundimonas abyssalis TAR-001</name>
    <dbReference type="NCBI Taxonomy" id="1391729"/>
    <lineage>
        <taxon>Bacteria</taxon>
        <taxon>Pseudomonadati</taxon>
        <taxon>Pseudomonadota</taxon>
        <taxon>Alphaproteobacteria</taxon>
        <taxon>Caulobacterales</taxon>
        <taxon>Caulobacteraceae</taxon>
        <taxon>Brevundimonas</taxon>
    </lineage>
</organism>
<dbReference type="Gene3D" id="3.40.390.10">
    <property type="entry name" value="Collagenase (Catalytic Domain)"/>
    <property type="match status" value="1"/>
</dbReference>
<dbReference type="GO" id="GO:0016485">
    <property type="term" value="P:protein processing"/>
    <property type="evidence" value="ECO:0007669"/>
    <property type="project" value="TreeGrafter"/>
</dbReference>
<dbReference type="InterPro" id="IPR042089">
    <property type="entry name" value="Peptidase_M13_dom_2"/>
</dbReference>
<dbReference type="Proteomes" id="UP000016569">
    <property type="component" value="Unassembled WGS sequence"/>
</dbReference>
<gene>
    <name evidence="11" type="ORF">MBEBAB_2587</name>
</gene>
<dbReference type="RefSeq" id="WP_021698431.1">
    <property type="nucleotide sequence ID" value="NZ_BATC01000067.1"/>
</dbReference>
<evidence type="ECO:0000256" key="2">
    <source>
        <dbReference type="ARBA" id="ARBA00007357"/>
    </source>
</evidence>
<name>A0A8E0TSB8_9CAUL</name>
<feature type="domain" description="Peptidase M13 N-terminal" evidence="10">
    <location>
        <begin position="74"/>
        <end position="450"/>
    </location>
</feature>
<reference evidence="12" key="1">
    <citation type="journal article" date="2013" name="Genome Announc.">
        <title>Draft Genome Sequence of the Dimorphic Prosthecate Bacterium Brevundimonas abyssalis TAR-001T.</title>
        <authorList>
            <person name="Tsubouchi T."/>
            <person name="Nishi S."/>
            <person name="Usui K."/>
            <person name="Shimane Y."/>
            <person name="Takaki Y."/>
            <person name="Maruyama T."/>
            <person name="Hatada Y."/>
        </authorList>
    </citation>
    <scope>NUCLEOTIDE SEQUENCE [LARGE SCALE GENOMIC DNA]</scope>
    <source>
        <strain evidence="12">TAR-001</strain>
    </source>
</reference>
<feature type="domain" description="Peptidase M13 C-terminal" evidence="9">
    <location>
        <begin position="502"/>
        <end position="703"/>
    </location>
</feature>
<dbReference type="OrthoDB" id="9775677at2"/>
<evidence type="ECO:0000256" key="1">
    <source>
        <dbReference type="ARBA" id="ARBA00001947"/>
    </source>
</evidence>
<evidence type="ECO:0000259" key="10">
    <source>
        <dbReference type="Pfam" id="PF05649"/>
    </source>
</evidence>
<evidence type="ECO:0000256" key="3">
    <source>
        <dbReference type="ARBA" id="ARBA00022670"/>
    </source>
</evidence>
<proteinExistence type="inferred from homology"/>
<keyword evidence="4" id="KW-0479">Metal-binding</keyword>
<dbReference type="GO" id="GO:0046872">
    <property type="term" value="F:metal ion binding"/>
    <property type="evidence" value="ECO:0007669"/>
    <property type="project" value="UniProtKB-KW"/>
</dbReference>
<dbReference type="GO" id="GO:0004222">
    <property type="term" value="F:metalloendopeptidase activity"/>
    <property type="evidence" value="ECO:0007669"/>
    <property type="project" value="InterPro"/>
</dbReference>
<dbReference type="InterPro" id="IPR008753">
    <property type="entry name" value="Peptidase_M13_N"/>
</dbReference>
<keyword evidence="7" id="KW-0482">Metalloprotease</keyword>
<evidence type="ECO:0000313" key="12">
    <source>
        <dbReference type="Proteomes" id="UP000016569"/>
    </source>
</evidence>
<dbReference type="InterPro" id="IPR024079">
    <property type="entry name" value="MetalloPept_cat_dom_sf"/>
</dbReference>
<dbReference type="PROSITE" id="PS51885">
    <property type="entry name" value="NEPRILYSIN"/>
    <property type="match status" value="1"/>
</dbReference>